<sequence length="197" mass="22130">MSAAEVIFDTDRWIRVPLDYADTRWRDAEEWADWLAESATSGRPDAETVAPLVRSSARAVALFPAAHVWARFWHYPIASIPTGFVDVYVQSRDPDGTHAEDLLPDPGFTALDPVVEVFSIDGFTSAARRHSLPLVLRSEDDAEPAVLPRLEWLGVTPEWVCYLVTNDHDPAAIADREADVEALFRSMAEPRERETDR</sequence>
<accession>A0A5C8HYS5</accession>
<gene>
    <name evidence="1" type="ORF">FVP77_15170</name>
</gene>
<protein>
    <submittedName>
        <fullName evidence="1">Uncharacterized protein</fullName>
    </submittedName>
</protein>
<organism evidence="1 2">
    <name type="scientific">Microbacterium hatanonis</name>
    <dbReference type="NCBI Taxonomy" id="404366"/>
    <lineage>
        <taxon>Bacteria</taxon>
        <taxon>Bacillati</taxon>
        <taxon>Actinomycetota</taxon>
        <taxon>Actinomycetes</taxon>
        <taxon>Micrococcales</taxon>
        <taxon>Microbacteriaceae</taxon>
        <taxon>Microbacterium</taxon>
    </lineage>
</organism>
<proteinExistence type="predicted"/>
<dbReference type="EMBL" id="VRSV01000002">
    <property type="protein sequence ID" value="TXK10191.1"/>
    <property type="molecule type" value="Genomic_DNA"/>
</dbReference>
<evidence type="ECO:0000313" key="2">
    <source>
        <dbReference type="Proteomes" id="UP000321034"/>
    </source>
</evidence>
<evidence type="ECO:0000313" key="1">
    <source>
        <dbReference type="EMBL" id="TXK10191.1"/>
    </source>
</evidence>
<reference evidence="1 2" key="1">
    <citation type="submission" date="2019-08" db="EMBL/GenBank/DDBJ databases">
        <authorList>
            <person name="Dong K."/>
        </authorList>
    </citation>
    <scope>NUCLEOTIDE SEQUENCE [LARGE SCALE GENOMIC DNA]</scope>
    <source>
        <strain evidence="1 2">JCM14558</strain>
    </source>
</reference>
<dbReference type="RefSeq" id="WP_147895387.1">
    <property type="nucleotide sequence ID" value="NZ_BAAANR010000001.1"/>
</dbReference>
<keyword evidence="2" id="KW-1185">Reference proteome</keyword>
<dbReference type="OrthoDB" id="5004079at2"/>
<name>A0A5C8HYS5_9MICO</name>
<dbReference type="Proteomes" id="UP000321034">
    <property type="component" value="Unassembled WGS sequence"/>
</dbReference>
<dbReference type="AlphaFoldDB" id="A0A5C8HYS5"/>
<comment type="caution">
    <text evidence="1">The sequence shown here is derived from an EMBL/GenBank/DDBJ whole genome shotgun (WGS) entry which is preliminary data.</text>
</comment>